<evidence type="ECO:0000313" key="1">
    <source>
        <dbReference type="EMBL" id="ALH94243.1"/>
    </source>
</evidence>
<accession>A0A0N7GXB4</accession>
<dbReference type="EMBL" id="CP012808">
    <property type="protein sequence ID" value="ALH94243.1"/>
    <property type="molecule type" value="Genomic_DNA"/>
</dbReference>
<dbReference type="STRING" id="1324350.AOY20_01060"/>
<protein>
    <submittedName>
        <fullName evidence="1">Uncharacterized protein</fullName>
    </submittedName>
</protein>
<organism evidence="1 2">
    <name type="scientific">Acinetobacter equi</name>
    <dbReference type="NCBI Taxonomy" id="1324350"/>
    <lineage>
        <taxon>Bacteria</taxon>
        <taxon>Pseudomonadati</taxon>
        <taxon>Pseudomonadota</taxon>
        <taxon>Gammaproteobacteria</taxon>
        <taxon>Moraxellales</taxon>
        <taxon>Moraxellaceae</taxon>
        <taxon>Acinetobacter</taxon>
    </lineage>
</organism>
<dbReference type="RefSeq" id="WP_054580157.1">
    <property type="nucleotide sequence ID" value="NZ_CP012808.1"/>
</dbReference>
<dbReference type="Proteomes" id="UP000064939">
    <property type="component" value="Chromosome"/>
</dbReference>
<dbReference type="OrthoDB" id="6296434at2"/>
<proteinExistence type="predicted"/>
<name>A0A0N7GXB4_9GAMM</name>
<sequence length="475" mass="55428">MNILKESDTKFFHEFTSYWLAIENFANLQTPLNLEDQLHITFEYFTNQALSITRLSQWINNRIELAHPRIQLLSFLKEQKNFYYYHKYIQLIEKNCKPYVPSFESKIIKLLPSETMLVLDIGRGKFKSLVKQDFLNLGKDFYDFNCFLSTDVEKFMVSNTLQFSQYKTIQNLNESKDDTSQLRLNEVAEKLDINYETARKLVKTHWFNKQNQKRTRSSIKISLIDLEIFDSNYILASALAKKLAINPTNIVEKLSSLGIKAISGPHIDNQPINIFSRSSIENIQRDEICEIDHYPTRTGRSKSKSKNHIEQNTDSLTKAANQLKISLQQVIFLTHVGILTRSHTHPISIRIEKTSIEALKNKTQNNDYVSIKGAANLLNCTPIWLVQYWCKTGFLEIEELIYWRLIKKSQLDKVIKLKEEYLTGAEASALLNMHHSHITNLQKQGLIKAYYMGKTNKKIRLFKRKDIMRINLESS</sequence>
<dbReference type="AlphaFoldDB" id="A0A0N7GXB4"/>
<keyword evidence="2" id="KW-1185">Reference proteome</keyword>
<gene>
    <name evidence="1" type="ORF">AOY20_01060</name>
</gene>
<reference evidence="1 2" key="1">
    <citation type="journal article" date="2015" name="Int. J. Syst. Evol. Microbiol.">
        <title>Acinetobacter equi sp. nov. isolated from horse faeces.</title>
        <authorList>
            <person name="Poppel M.T."/>
            <person name="Skiebe E."/>
            <person name="Laue M."/>
            <person name="Bergmann H."/>
            <person name="Ebersberger I."/>
            <person name="Garn T."/>
            <person name="Fruth A."/>
            <person name="Baumgardt S."/>
            <person name="Busse H.J."/>
            <person name="Wilharm G."/>
        </authorList>
    </citation>
    <scope>NUCLEOTIDE SEQUENCE [LARGE SCALE GENOMIC DNA]</scope>
    <source>
        <strain evidence="1 2">114</strain>
    </source>
</reference>
<evidence type="ECO:0000313" key="2">
    <source>
        <dbReference type="Proteomes" id="UP000064939"/>
    </source>
</evidence>
<dbReference type="KEGG" id="aei:AOY20_01060"/>